<reference evidence="1" key="1">
    <citation type="submission" date="2021-06" db="EMBL/GenBank/DDBJ databases">
        <authorList>
            <person name="Kallberg Y."/>
            <person name="Tangrot J."/>
            <person name="Rosling A."/>
        </authorList>
    </citation>
    <scope>NUCLEOTIDE SEQUENCE</scope>
    <source>
        <strain evidence="1">CL551</strain>
    </source>
</reference>
<dbReference type="Gene3D" id="3.30.465.10">
    <property type="match status" value="1"/>
</dbReference>
<accession>A0A9N9CY16</accession>
<dbReference type="EMBL" id="CAJVPV010007157">
    <property type="protein sequence ID" value="CAG8615317.1"/>
    <property type="molecule type" value="Genomic_DNA"/>
</dbReference>
<dbReference type="OrthoDB" id="415825at2759"/>
<dbReference type="InterPro" id="IPR016169">
    <property type="entry name" value="FAD-bd_PCMH_sub2"/>
</dbReference>
<protein>
    <submittedName>
        <fullName evidence="1">2164_t:CDS:1</fullName>
    </submittedName>
</protein>
<evidence type="ECO:0000313" key="2">
    <source>
        <dbReference type="Proteomes" id="UP000789342"/>
    </source>
</evidence>
<dbReference type="AlphaFoldDB" id="A0A9N9CY16"/>
<comment type="caution">
    <text evidence="1">The sequence shown here is derived from an EMBL/GenBank/DDBJ whole genome shotgun (WGS) entry which is preliminary data.</text>
</comment>
<dbReference type="SUPFAM" id="SSF56176">
    <property type="entry name" value="FAD-binding/transporter-associated domain-like"/>
    <property type="match status" value="1"/>
</dbReference>
<organism evidence="1 2">
    <name type="scientific">Acaulospora morrowiae</name>
    <dbReference type="NCBI Taxonomy" id="94023"/>
    <lineage>
        <taxon>Eukaryota</taxon>
        <taxon>Fungi</taxon>
        <taxon>Fungi incertae sedis</taxon>
        <taxon>Mucoromycota</taxon>
        <taxon>Glomeromycotina</taxon>
        <taxon>Glomeromycetes</taxon>
        <taxon>Diversisporales</taxon>
        <taxon>Acaulosporaceae</taxon>
        <taxon>Acaulospora</taxon>
    </lineage>
</organism>
<dbReference type="InterPro" id="IPR036318">
    <property type="entry name" value="FAD-bd_PCMH-like_sf"/>
</dbReference>
<proteinExistence type="predicted"/>
<sequence length="69" mass="8007">YALDEFARKFDDGWFLPSDQCEYVGLGGHIQTGGYGQLTRGFDLLIDYVDEIRIISYDTTEEKYTTNWV</sequence>
<keyword evidence="2" id="KW-1185">Reference proteome</keyword>
<gene>
    <name evidence="1" type="ORF">AMORRO_LOCUS8409</name>
</gene>
<dbReference type="GO" id="GO:0050660">
    <property type="term" value="F:flavin adenine dinucleotide binding"/>
    <property type="evidence" value="ECO:0007669"/>
    <property type="project" value="InterPro"/>
</dbReference>
<feature type="non-terminal residue" evidence="1">
    <location>
        <position position="1"/>
    </location>
</feature>
<dbReference type="Proteomes" id="UP000789342">
    <property type="component" value="Unassembled WGS sequence"/>
</dbReference>
<name>A0A9N9CY16_9GLOM</name>
<evidence type="ECO:0000313" key="1">
    <source>
        <dbReference type="EMBL" id="CAG8615317.1"/>
    </source>
</evidence>